<keyword evidence="4" id="KW-0249">Electron transport</keyword>
<evidence type="ECO:0000313" key="9">
    <source>
        <dbReference type="EMBL" id="QDL93231.1"/>
    </source>
</evidence>
<dbReference type="Pfam" id="PF00034">
    <property type="entry name" value="Cytochrom_C"/>
    <property type="match status" value="1"/>
</dbReference>
<keyword evidence="2 6" id="KW-0349">Heme</keyword>
<dbReference type="EMBL" id="CP040818">
    <property type="protein sequence ID" value="QDL93231.1"/>
    <property type="molecule type" value="Genomic_DNA"/>
</dbReference>
<name>A0A5B8FI36_9RHOB</name>
<dbReference type="Gene3D" id="1.10.760.10">
    <property type="entry name" value="Cytochrome c-like domain"/>
    <property type="match status" value="1"/>
</dbReference>
<accession>A0A5B8FI36</accession>
<dbReference type="PRINTS" id="PR00604">
    <property type="entry name" value="CYTCHRMECIAB"/>
</dbReference>
<evidence type="ECO:0000256" key="6">
    <source>
        <dbReference type="PROSITE-ProRule" id="PRU00433"/>
    </source>
</evidence>
<evidence type="ECO:0000256" key="2">
    <source>
        <dbReference type="ARBA" id="ARBA00022617"/>
    </source>
</evidence>
<evidence type="ECO:0000259" key="8">
    <source>
        <dbReference type="PROSITE" id="PS51007"/>
    </source>
</evidence>
<gene>
    <name evidence="9" type="ORF">FDP22_16440</name>
</gene>
<evidence type="ECO:0000313" key="10">
    <source>
        <dbReference type="Proteomes" id="UP000305888"/>
    </source>
</evidence>
<organism evidence="9 10">
    <name type="scientific">Paroceanicella profunda</name>
    <dbReference type="NCBI Taxonomy" id="2579971"/>
    <lineage>
        <taxon>Bacteria</taxon>
        <taxon>Pseudomonadati</taxon>
        <taxon>Pseudomonadota</taxon>
        <taxon>Alphaproteobacteria</taxon>
        <taxon>Rhodobacterales</taxon>
        <taxon>Paracoccaceae</taxon>
        <taxon>Paroceanicella</taxon>
    </lineage>
</organism>
<dbReference type="Proteomes" id="UP000305888">
    <property type="component" value="Chromosome"/>
</dbReference>
<dbReference type="PROSITE" id="PS51257">
    <property type="entry name" value="PROKAR_LIPOPROTEIN"/>
    <property type="match status" value="1"/>
</dbReference>
<reference evidence="9 10" key="1">
    <citation type="submission" date="2019-06" db="EMBL/GenBank/DDBJ databases">
        <title>Genome sequence of Rhodobacteraceae bacterium D4M1.</title>
        <authorList>
            <person name="Cao J."/>
        </authorList>
    </citation>
    <scope>NUCLEOTIDE SEQUENCE [LARGE SCALE GENOMIC DNA]</scope>
    <source>
        <strain evidence="9 10">D4M1</strain>
    </source>
</reference>
<dbReference type="OrthoDB" id="9805828at2"/>
<dbReference type="InterPro" id="IPR036909">
    <property type="entry name" value="Cyt_c-like_dom_sf"/>
</dbReference>
<keyword evidence="5 6" id="KW-0408">Iron</keyword>
<dbReference type="SUPFAM" id="SSF46626">
    <property type="entry name" value="Cytochrome c"/>
    <property type="match status" value="1"/>
</dbReference>
<dbReference type="InterPro" id="IPR009056">
    <property type="entry name" value="Cyt_c-like_dom"/>
</dbReference>
<dbReference type="AlphaFoldDB" id="A0A5B8FI36"/>
<dbReference type="GO" id="GO:0009055">
    <property type="term" value="F:electron transfer activity"/>
    <property type="evidence" value="ECO:0007669"/>
    <property type="project" value="InterPro"/>
</dbReference>
<dbReference type="GO" id="GO:0046872">
    <property type="term" value="F:metal ion binding"/>
    <property type="evidence" value="ECO:0007669"/>
    <property type="project" value="UniProtKB-KW"/>
</dbReference>
<feature type="domain" description="Cytochrome c" evidence="8">
    <location>
        <begin position="34"/>
        <end position="133"/>
    </location>
</feature>
<dbReference type="RefSeq" id="WP_138575348.1">
    <property type="nucleotide sequence ID" value="NZ_CP040818.1"/>
</dbReference>
<proteinExistence type="predicted"/>
<feature type="chain" id="PRO_5023022693" evidence="7">
    <location>
        <begin position="35"/>
        <end position="136"/>
    </location>
</feature>
<evidence type="ECO:0000256" key="4">
    <source>
        <dbReference type="ARBA" id="ARBA00022982"/>
    </source>
</evidence>
<keyword evidence="1" id="KW-0813">Transport</keyword>
<keyword evidence="10" id="KW-1185">Reference proteome</keyword>
<evidence type="ECO:0000256" key="1">
    <source>
        <dbReference type="ARBA" id="ARBA00022448"/>
    </source>
</evidence>
<dbReference type="GO" id="GO:0020037">
    <property type="term" value="F:heme binding"/>
    <property type="evidence" value="ECO:0007669"/>
    <property type="project" value="InterPro"/>
</dbReference>
<evidence type="ECO:0000256" key="5">
    <source>
        <dbReference type="ARBA" id="ARBA00023004"/>
    </source>
</evidence>
<keyword evidence="3 6" id="KW-0479">Metal-binding</keyword>
<dbReference type="InterPro" id="IPR002327">
    <property type="entry name" value="Cyt_c_1A/1B"/>
</dbReference>
<feature type="signal peptide" evidence="7">
    <location>
        <begin position="1"/>
        <end position="34"/>
    </location>
</feature>
<evidence type="ECO:0000256" key="7">
    <source>
        <dbReference type="SAM" id="SignalP"/>
    </source>
</evidence>
<sequence length="136" mass="14082">MIRSPLRPPGCRHPLWFGAATALLTALSCAPAGAQGAEGERLFRQRCAACHSVETGGRGSGPSLAGVLGRRAGTLGGARYSQAMQGAGLVWDAETLDAFLQNPRDTVPGTRMAVRIPDPEQRAAIISFLRDAGAGG</sequence>
<keyword evidence="7" id="KW-0732">Signal</keyword>
<evidence type="ECO:0000256" key="3">
    <source>
        <dbReference type="ARBA" id="ARBA00022723"/>
    </source>
</evidence>
<dbReference type="PROSITE" id="PS51007">
    <property type="entry name" value="CYTC"/>
    <property type="match status" value="1"/>
</dbReference>
<dbReference type="PANTHER" id="PTHR11961">
    <property type="entry name" value="CYTOCHROME C"/>
    <property type="match status" value="1"/>
</dbReference>
<protein>
    <submittedName>
        <fullName evidence="9">C-type cytochrome</fullName>
    </submittedName>
</protein>
<dbReference type="KEGG" id="ppru:FDP22_16440"/>